<dbReference type="STRING" id="5722.A2GNR9"/>
<dbReference type="InterPro" id="IPR000608">
    <property type="entry name" value="UBC"/>
</dbReference>
<dbReference type="FunFam" id="3.10.110.10:FF:000090">
    <property type="entry name" value="Ubiquitin-conjugating enzyme E2-17 kDa"/>
    <property type="match status" value="1"/>
</dbReference>
<sequence length="151" mass="17382">MDPSRRLMKEFQNILKDPPPGITASPTEGNIFEWNAVIVGVDETLWEDAVLKVKMKYPKDYPAHPPFCTFITKVFHPNVFPTTQEICLDILRRNWSPAYNVSAILLSIQQLLTEPNPAANANPEACQLYIHNRSEYEHRVRQCVEDSWAQD</sequence>
<dbReference type="PROSITE" id="PS50127">
    <property type="entry name" value="UBC_2"/>
    <property type="match status" value="1"/>
</dbReference>
<dbReference type="PANTHER" id="PTHR24067">
    <property type="entry name" value="UBIQUITIN-CONJUGATING ENZYME E2"/>
    <property type="match status" value="1"/>
</dbReference>
<dbReference type="VEuPathDB" id="TrichDB:TVAG_314300"/>
<dbReference type="AlphaFoldDB" id="A2GNR9"/>
<feature type="domain" description="UBC core" evidence="1">
    <location>
        <begin position="2"/>
        <end position="149"/>
    </location>
</feature>
<gene>
    <name evidence="2" type="ORF">TVAG_314300</name>
</gene>
<dbReference type="EMBL" id="DS117861">
    <property type="protein sequence ID" value="EAX81198.1"/>
    <property type="molecule type" value="Genomic_DNA"/>
</dbReference>
<keyword evidence="3" id="KW-1185">Reference proteome</keyword>
<dbReference type="GO" id="GO:0006281">
    <property type="term" value="P:DNA repair"/>
    <property type="evidence" value="ECO:0000318"/>
    <property type="project" value="GO_Central"/>
</dbReference>
<dbReference type="GO" id="GO:0000209">
    <property type="term" value="P:protein polyubiquitination"/>
    <property type="evidence" value="ECO:0000318"/>
    <property type="project" value="GO_Central"/>
</dbReference>
<name>A2GNR9_TRIV3</name>
<dbReference type="OrthoDB" id="10253686at2759"/>
<reference evidence="2" key="2">
    <citation type="journal article" date="2007" name="Science">
        <title>Draft genome sequence of the sexually transmitted pathogen Trichomonas vaginalis.</title>
        <authorList>
            <person name="Carlton J.M."/>
            <person name="Hirt R.P."/>
            <person name="Silva J.C."/>
            <person name="Delcher A.L."/>
            <person name="Schatz M."/>
            <person name="Zhao Q."/>
            <person name="Wortman J.R."/>
            <person name="Bidwell S.L."/>
            <person name="Alsmark U.C.M."/>
            <person name="Besteiro S."/>
            <person name="Sicheritz-Ponten T."/>
            <person name="Noel C.J."/>
            <person name="Dacks J.B."/>
            <person name="Foster P.G."/>
            <person name="Simillion C."/>
            <person name="Van de Peer Y."/>
            <person name="Miranda-Saavedra D."/>
            <person name="Barton G.J."/>
            <person name="Westrop G.D."/>
            <person name="Mueller S."/>
            <person name="Dessi D."/>
            <person name="Fiori P.L."/>
            <person name="Ren Q."/>
            <person name="Paulsen I."/>
            <person name="Zhang H."/>
            <person name="Bastida-Corcuera F.D."/>
            <person name="Simoes-Barbosa A."/>
            <person name="Brown M.T."/>
            <person name="Hayes R.D."/>
            <person name="Mukherjee M."/>
            <person name="Okumura C.Y."/>
            <person name="Schneider R."/>
            <person name="Smith A.J."/>
            <person name="Vanacova S."/>
            <person name="Villalvazo M."/>
            <person name="Haas B.J."/>
            <person name="Pertea M."/>
            <person name="Feldblyum T.V."/>
            <person name="Utterback T.R."/>
            <person name="Shu C.L."/>
            <person name="Osoegawa K."/>
            <person name="de Jong P.J."/>
            <person name="Hrdy I."/>
            <person name="Horvathova L."/>
            <person name="Zubacova Z."/>
            <person name="Dolezal P."/>
            <person name="Malik S.B."/>
            <person name="Logsdon J.M. Jr."/>
            <person name="Henze K."/>
            <person name="Gupta A."/>
            <person name="Wang C.C."/>
            <person name="Dunne R.L."/>
            <person name="Upcroft J.A."/>
            <person name="Upcroft P."/>
            <person name="White O."/>
            <person name="Salzberg S.L."/>
            <person name="Tang P."/>
            <person name="Chiu C.-H."/>
            <person name="Lee Y.-S."/>
            <person name="Embley T.M."/>
            <person name="Coombs G.H."/>
            <person name="Mottram J.C."/>
            <person name="Tachezy J."/>
            <person name="Fraser-Liggett C.M."/>
            <person name="Johnson P.J."/>
        </authorList>
    </citation>
    <scope>NUCLEOTIDE SEQUENCE [LARGE SCALE GENOMIC DNA]</scope>
    <source>
        <strain evidence="2">G3</strain>
    </source>
</reference>
<dbReference type="InterPro" id="IPR016135">
    <property type="entry name" value="UBQ-conjugating_enzyme/RWD"/>
</dbReference>
<dbReference type="Proteomes" id="UP000001542">
    <property type="component" value="Unassembled WGS sequence"/>
</dbReference>
<dbReference type="VEuPathDB" id="TrichDB:TVAGG3_0829470"/>
<evidence type="ECO:0000313" key="3">
    <source>
        <dbReference type="Proteomes" id="UP000001542"/>
    </source>
</evidence>
<dbReference type="OMA" id="NIFAWEA"/>
<dbReference type="InParanoid" id="A2GNR9"/>
<dbReference type="SMART" id="SM00212">
    <property type="entry name" value="UBCc"/>
    <property type="match status" value="1"/>
</dbReference>
<dbReference type="Gene3D" id="3.10.110.10">
    <property type="entry name" value="Ubiquitin Conjugating Enzyme"/>
    <property type="match status" value="1"/>
</dbReference>
<organism evidence="2 3">
    <name type="scientific">Trichomonas vaginalis (strain ATCC PRA-98 / G3)</name>
    <dbReference type="NCBI Taxonomy" id="412133"/>
    <lineage>
        <taxon>Eukaryota</taxon>
        <taxon>Metamonada</taxon>
        <taxon>Parabasalia</taxon>
        <taxon>Trichomonadida</taxon>
        <taxon>Trichomonadidae</taxon>
        <taxon>Trichomonas</taxon>
    </lineage>
</organism>
<dbReference type="GO" id="GO:0043161">
    <property type="term" value="P:proteasome-mediated ubiquitin-dependent protein catabolic process"/>
    <property type="evidence" value="ECO:0000318"/>
    <property type="project" value="GO_Central"/>
</dbReference>
<accession>A2GNR9</accession>
<protein>
    <submittedName>
        <fullName evidence="2">Ubiquitin conjugating protein, putative</fullName>
    </submittedName>
</protein>
<dbReference type="SMR" id="A2GNR9"/>
<dbReference type="Pfam" id="PF00179">
    <property type="entry name" value="UQ_con"/>
    <property type="match status" value="1"/>
</dbReference>
<dbReference type="InterPro" id="IPR050113">
    <property type="entry name" value="Ub_conjugating_enzyme"/>
</dbReference>
<proteinExistence type="predicted"/>
<evidence type="ECO:0000313" key="2">
    <source>
        <dbReference type="EMBL" id="EAX81198.1"/>
    </source>
</evidence>
<evidence type="ECO:0000259" key="1">
    <source>
        <dbReference type="PROSITE" id="PS50127"/>
    </source>
</evidence>
<dbReference type="SUPFAM" id="SSF54495">
    <property type="entry name" value="UBC-like"/>
    <property type="match status" value="1"/>
</dbReference>
<reference evidence="2" key="1">
    <citation type="submission" date="2006-10" db="EMBL/GenBank/DDBJ databases">
        <authorList>
            <person name="Amadeo P."/>
            <person name="Zhao Q."/>
            <person name="Wortman J."/>
            <person name="Fraser-Liggett C."/>
            <person name="Carlton J."/>
        </authorList>
    </citation>
    <scope>NUCLEOTIDE SEQUENCE</scope>
    <source>
        <strain evidence="2">G3</strain>
    </source>
</reference>
<dbReference type="eggNOG" id="KOG0419">
    <property type="taxonomic scope" value="Eukaryota"/>
</dbReference>
<dbReference type="GO" id="GO:0061631">
    <property type="term" value="F:ubiquitin conjugating enzyme activity"/>
    <property type="evidence" value="ECO:0000318"/>
    <property type="project" value="GO_Central"/>
</dbReference>